<gene>
    <name evidence="6" type="primary">fabH_1</name>
    <name evidence="5" type="ORF">BJL90_06940</name>
    <name evidence="6" type="ORF">CLFO_02820</name>
</gene>
<protein>
    <submittedName>
        <fullName evidence="6">3-oxoacyl-[acyl-carrier-protein] synthase 3</fullName>
        <ecNumber evidence="6">2.3.1.180</ecNumber>
    </submittedName>
</protein>
<evidence type="ECO:0000313" key="7">
    <source>
        <dbReference type="Proteomes" id="UP000177894"/>
    </source>
</evidence>
<evidence type="ECO:0000256" key="2">
    <source>
        <dbReference type="ARBA" id="ARBA00023315"/>
    </source>
</evidence>
<dbReference type="SUPFAM" id="SSF53901">
    <property type="entry name" value="Thiolase-like"/>
    <property type="match status" value="1"/>
</dbReference>
<dbReference type="EMBL" id="CP017603">
    <property type="protein sequence ID" value="AOY75652.1"/>
    <property type="molecule type" value="Genomic_DNA"/>
</dbReference>
<keyword evidence="1 6" id="KW-0808">Transferase</keyword>
<dbReference type="Pfam" id="PF08541">
    <property type="entry name" value="ACP_syn_III_C"/>
    <property type="match status" value="1"/>
</dbReference>
<dbReference type="InterPro" id="IPR013747">
    <property type="entry name" value="ACP_syn_III_C"/>
</dbReference>
<evidence type="ECO:0000313" key="6">
    <source>
        <dbReference type="EMBL" id="ARE85966.1"/>
    </source>
</evidence>
<dbReference type="Gene3D" id="3.40.47.10">
    <property type="match status" value="1"/>
</dbReference>
<dbReference type="AlphaFoldDB" id="A0AAC9WEP6"/>
<evidence type="ECO:0000259" key="4">
    <source>
        <dbReference type="Pfam" id="PF08545"/>
    </source>
</evidence>
<evidence type="ECO:0000313" key="8">
    <source>
        <dbReference type="Proteomes" id="UP000192478"/>
    </source>
</evidence>
<dbReference type="Pfam" id="PF08545">
    <property type="entry name" value="ACP_syn_III"/>
    <property type="match status" value="1"/>
</dbReference>
<organism evidence="6 8">
    <name type="scientific">Clostridium formicaceticum</name>
    <dbReference type="NCBI Taxonomy" id="1497"/>
    <lineage>
        <taxon>Bacteria</taxon>
        <taxon>Bacillati</taxon>
        <taxon>Bacillota</taxon>
        <taxon>Clostridia</taxon>
        <taxon>Eubacteriales</taxon>
        <taxon>Clostridiaceae</taxon>
        <taxon>Clostridium</taxon>
    </lineage>
</organism>
<dbReference type="Proteomes" id="UP000177894">
    <property type="component" value="Chromosome"/>
</dbReference>
<name>A0AAC9WEP6_9CLOT</name>
<dbReference type="GO" id="GO:0004315">
    <property type="term" value="F:3-oxoacyl-[acyl-carrier-protein] synthase activity"/>
    <property type="evidence" value="ECO:0007669"/>
    <property type="project" value="InterPro"/>
</dbReference>
<dbReference type="PANTHER" id="PTHR34069">
    <property type="entry name" value="3-OXOACYL-[ACYL-CARRIER-PROTEIN] SYNTHASE 3"/>
    <property type="match status" value="1"/>
</dbReference>
<feature type="domain" description="Beta-ketoacyl-[acyl-carrier-protein] synthase III N-terminal" evidence="4">
    <location>
        <begin position="115"/>
        <end position="192"/>
    </location>
</feature>
<feature type="domain" description="Beta-ketoacyl-[acyl-carrier-protein] synthase III C-terminal" evidence="3">
    <location>
        <begin position="256"/>
        <end position="339"/>
    </location>
</feature>
<dbReference type="Proteomes" id="UP000192478">
    <property type="component" value="Chromosome"/>
</dbReference>
<proteinExistence type="predicted"/>
<dbReference type="RefSeq" id="WP_070965777.1">
    <property type="nucleotide sequence ID" value="NZ_CP017603.1"/>
</dbReference>
<dbReference type="GO" id="GO:0044550">
    <property type="term" value="P:secondary metabolite biosynthetic process"/>
    <property type="evidence" value="ECO:0007669"/>
    <property type="project" value="TreeGrafter"/>
</dbReference>
<keyword evidence="2 6" id="KW-0012">Acyltransferase</keyword>
<accession>A0AAC9WEP6</accession>
<dbReference type="EC" id="2.3.1.180" evidence="6"/>
<keyword evidence="7" id="KW-1185">Reference proteome</keyword>
<evidence type="ECO:0000313" key="5">
    <source>
        <dbReference type="EMBL" id="AOY75652.1"/>
    </source>
</evidence>
<evidence type="ECO:0000256" key="1">
    <source>
        <dbReference type="ARBA" id="ARBA00022679"/>
    </source>
</evidence>
<dbReference type="CDD" id="cd00830">
    <property type="entry name" value="KAS_III"/>
    <property type="match status" value="1"/>
</dbReference>
<sequence>MAISKINNAKIQGIVCALPDNEISIFDLGKNYFQEKDIEKISEMSGVKRVFHAKSNQTASDLCYEAAERLLKELDWQKESVDGLLFISQTPDYITPSTACILQNKLGLHRNCIALDINLGCSGYVYGLWLASQFIQTKACSRVLVLVGDTLTRTISKQDKSVALIFGDGASATAIEYTEQNSTSTYILNSDGAGANSLIIPAGGFRMPASPTTMKLESDEDGNIRGQEHIYMNGMDIFSFAVKEIPQIIQEVINYHGWNIADVDQFLLHQANNYMLKFIGRKAKIPIEKMPLNIDGFGNTSGTTIPLLICDKLKDRLKGENLNIVMAGFGVGLSWGALAASMSQVHCTEIIYI</sequence>
<dbReference type="GO" id="GO:0033818">
    <property type="term" value="F:beta-ketoacyl-acyl-carrier-protein synthase III activity"/>
    <property type="evidence" value="ECO:0007669"/>
    <property type="project" value="UniProtKB-EC"/>
</dbReference>
<reference evidence="5 7" key="1">
    <citation type="submission" date="2016-10" db="EMBL/GenBank/DDBJ databases">
        <title>Complete Genome Sequence of Acetogen Clostridium formicoaceticum ATCC 27076.</title>
        <authorList>
            <person name="Bao T."/>
            <person name="Cheng C."/>
            <person name="Zhao J."/>
            <person name="Yang S.-T."/>
            <person name="Wang J."/>
            <person name="Wang M."/>
        </authorList>
    </citation>
    <scope>NUCLEOTIDE SEQUENCE [LARGE SCALE GENOMIC DNA]</scope>
    <source>
        <strain evidence="5 7">ATCC 27076</strain>
    </source>
</reference>
<dbReference type="EMBL" id="CP020559">
    <property type="protein sequence ID" value="ARE85966.1"/>
    <property type="molecule type" value="Genomic_DNA"/>
</dbReference>
<reference evidence="6 8" key="2">
    <citation type="submission" date="2017-03" db="EMBL/GenBank/DDBJ databases">
        <title>Complete sequence of Clostridium formicaceticum DSM 92.</title>
        <authorList>
            <person name="Poehlein A."/>
            <person name="Karl M."/>
            <person name="Bengelsdorf F.R."/>
            <person name="Duerre P."/>
            <person name="Daniel R."/>
        </authorList>
    </citation>
    <scope>NUCLEOTIDE SEQUENCE [LARGE SCALE GENOMIC DNA]</scope>
    <source>
        <strain evidence="6 8">DSM 92</strain>
    </source>
</reference>
<dbReference type="KEGG" id="cfm:BJL90_06940"/>
<dbReference type="GO" id="GO:0006633">
    <property type="term" value="P:fatty acid biosynthetic process"/>
    <property type="evidence" value="ECO:0007669"/>
    <property type="project" value="InterPro"/>
</dbReference>
<dbReference type="InterPro" id="IPR013751">
    <property type="entry name" value="ACP_syn_III_N"/>
</dbReference>
<dbReference type="InterPro" id="IPR016039">
    <property type="entry name" value="Thiolase-like"/>
</dbReference>
<evidence type="ECO:0000259" key="3">
    <source>
        <dbReference type="Pfam" id="PF08541"/>
    </source>
</evidence>
<dbReference type="PANTHER" id="PTHR34069:SF2">
    <property type="entry name" value="BETA-KETOACYL-[ACYL-CARRIER-PROTEIN] SYNTHASE III"/>
    <property type="match status" value="1"/>
</dbReference>